<dbReference type="EMBL" id="KN837183">
    <property type="protein sequence ID" value="KIJ35977.1"/>
    <property type="molecule type" value="Genomic_DNA"/>
</dbReference>
<dbReference type="Pfam" id="PF20149">
    <property type="entry name" value="DUF6532"/>
    <property type="match status" value="1"/>
</dbReference>
<evidence type="ECO:0000259" key="2">
    <source>
        <dbReference type="Pfam" id="PF20149"/>
    </source>
</evidence>
<feature type="domain" description="DUF6532" evidence="2">
    <location>
        <begin position="267"/>
        <end position="398"/>
    </location>
</feature>
<dbReference type="InterPro" id="IPR045341">
    <property type="entry name" value="DUF6532"/>
</dbReference>
<accession>A0A0C9V2S8</accession>
<feature type="region of interest" description="Disordered" evidence="1">
    <location>
        <begin position="116"/>
        <end position="159"/>
    </location>
</feature>
<feature type="region of interest" description="Disordered" evidence="1">
    <location>
        <begin position="172"/>
        <end position="197"/>
    </location>
</feature>
<evidence type="ECO:0000313" key="4">
    <source>
        <dbReference type="Proteomes" id="UP000054279"/>
    </source>
</evidence>
<dbReference type="Proteomes" id="UP000054279">
    <property type="component" value="Unassembled WGS sequence"/>
</dbReference>
<evidence type="ECO:0000256" key="1">
    <source>
        <dbReference type="SAM" id="MobiDB-lite"/>
    </source>
</evidence>
<dbReference type="AlphaFoldDB" id="A0A0C9V2S8"/>
<feature type="compositionally biased region" description="Low complexity" evidence="1">
    <location>
        <begin position="11"/>
        <end position="20"/>
    </location>
</feature>
<feature type="compositionally biased region" description="Low complexity" evidence="1">
    <location>
        <begin position="529"/>
        <end position="539"/>
    </location>
</feature>
<reference evidence="3 4" key="1">
    <citation type="submission" date="2014-06" db="EMBL/GenBank/DDBJ databases">
        <title>Evolutionary Origins and Diversification of the Mycorrhizal Mutualists.</title>
        <authorList>
            <consortium name="DOE Joint Genome Institute"/>
            <consortium name="Mycorrhizal Genomics Consortium"/>
            <person name="Kohler A."/>
            <person name="Kuo A."/>
            <person name="Nagy L.G."/>
            <person name="Floudas D."/>
            <person name="Copeland A."/>
            <person name="Barry K.W."/>
            <person name="Cichocki N."/>
            <person name="Veneault-Fourrey C."/>
            <person name="LaButti K."/>
            <person name="Lindquist E.A."/>
            <person name="Lipzen A."/>
            <person name="Lundell T."/>
            <person name="Morin E."/>
            <person name="Murat C."/>
            <person name="Riley R."/>
            <person name="Ohm R."/>
            <person name="Sun H."/>
            <person name="Tunlid A."/>
            <person name="Henrissat B."/>
            <person name="Grigoriev I.V."/>
            <person name="Hibbett D.S."/>
            <person name="Martin F."/>
        </authorList>
    </citation>
    <scope>NUCLEOTIDE SEQUENCE [LARGE SCALE GENOMIC DNA]</scope>
    <source>
        <strain evidence="3 4">SS14</strain>
    </source>
</reference>
<gene>
    <name evidence="3" type="ORF">M422DRAFT_51283</name>
</gene>
<name>A0A0C9V2S8_SPHS4</name>
<feature type="compositionally biased region" description="Polar residues" evidence="1">
    <location>
        <begin position="146"/>
        <end position="159"/>
    </location>
</feature>
<feature type="region of interest" description="Disordered" evidence="1">
    <location>
        <begin position="1"/>
        <end position="74"/>
    </location>
</feature>
<sequence length="548" mass="58624">MSGRGHPRRGAAVATPAAKSAPKRATGGRKMHSSKQVEVAPPIEEPSIDQPVDGNPQQPTSTFPFGPPPGVGGTSFLPDVMPLASESAATVSTPTNGVEVHSVAFPYAHNPIPEMPHTLSPVMDMQSNGKSKQKSPEVHSIEEELPTNTSKRQKALPQSQEDLLARFAQLQQPPTKPGDLSTPAELDTVPPSDRSLSLSSTAVSSVVPSLPLLQIDPQLQAHPTYPTPLNDDQILQNPVLSETVTQASEVDSTGGTSVSERSPTFNAYQLESLLSPKSCNMVHDLLVDGTFTYEMVFFDGDGNILRHSADPNLLMRQKPPFSHPFIKTVIDEIVFKGRPAPAKHDPGKFNPIPLEMIAYACTMGYFTLKNVLAEDHSVFAGEDYAPIFNGFVSALNTFQVEEPKLFEDLRLKLSKPRKANIADNGHSAAGTMNGMTRSLSDTDIAAELERRRQIAPQITVQGSQNVAISTSIQSNSSISAPVTGIPLHHGYPHPHYPTPYPVPYQYHGDPNVYQAPSGINSGPAPPVAGHPVAGPPVAGLSGATPPQE</sequence>
<organism evidence="3 4">
    <name type="scientific">Sphaerobolus stellatus (strain SS14)</name>
    <dbReference type="NCBI Taxonomy" id="990650"/>
    <lineage>
        <taxon>Eukaryota</taxon>
        <taxon>Fungi</taxon>
        <taxon>Dikarya</taxon>
        <taxon>Basidiomycota</taxon>
        <taxon>Agaricomycotina</taxon>
        <taxon>Agaricomycetes</taxon>
        <taxon>Phallomycetidae</taxon>
        <taxon>Geastrales</taxon>
        <taxon>Sphaerobolaceae</taxon>
        <taxon>Sphaerobolus</taxon>
    </lineage>
</organism>
<keyword evidence="4" id="KW-1185">Reference proteome</keyword>
<evidence type="ECO:0000313" key="3">
    <source>
        <dbReference type="EMBL" id="KIJ35977.1"/>
    </source>
</evidence>
<protein>
    <recommendedName>
        <fullName evidence="2">DUF6532 domain-containing protein</fullName>
    </recommendedName>
</protein>
<feature type="region of interest" description="Disordered" evidence="1">
    <location>
        <begin position="514"/>
        <end position="548"/>
    </location>
</feature>
<dbReference type="HOGENOM" id="CLU_497122_0_0_1"/>
<proteinExistence type="predicted"/>